<keyword evidence="4" id="KW-0812">Transmembrane</keyword>
<comment type="similarity">
    <text evidence="2">Belongs to the OmpP1/FadL family.</text>
</comment>
<keyword evidence="10" id="KW-1185">Reference proteome</keyword>
<accession>A0A562TAT3</accession>
<feature type="chain" id="PRO_5021956882" evidence="8">
    <location>
        <begin position="28"/>
        <end position="439"/>
    </location>
</feature>
<comment type="subcellular location">
    <subcellularLocation>
        <location evidence="1">Cell outer membrane</location>
        <topology evidence="1">Multi-pass membrane protein</topology>
    </subcellularLocation>
</comment>
<dbReference type="RefSeq" id="WP_145341413.1">
    <property type="nucleotide sequence ID" value="NZ_SMLY01000085.1"/>
</dbReference>
<keyword evidence="7" id="KW-0998">Cell outer membrane</keyword>
<evidence type="ECO:0000256" key="5">
    <source>
        <dbReference type="ARBA" id="ARBA00022729"/>
    </source>
</evidence>
<proteinExistence type="inferred from homology"/>
<keyword evidence="5 8" id="KW-0732">Signal</keyword>
<dbReference type="EMBL" id="VLLF01000002">
    <property type="protein sequence ID" value="TWI90328.1"/>
    <property type="molecule type" value="Genomic_DNA"/>
</dbReference>
<dbReference type="InterPro" id="IPR005017">
    <property type="entry name" value="OMPP1/FadL/TodX"/>
</dbReference>
<sequence length="439" mass="46749">MSWATHKTILATSTALAATLIATSAFAGGFALREQSSYYQGMSFAGNGTTGPSISSVFWNPATITGAGDGITFEAHNTLIAPQAEIKGTNTVPNSLTTPTGFITDAFNTNDIGSDALIPSSYTAYKGSETFFLGLAITAPYGLSTKVDNQDWTGAGYNQSSKVFTINVNPIVGFKINEKLSIGFGPQLQYSDIRLRNAVASPSIPGATALPGQTLYGNGFGIGATAGITFKPTEKTEIGLGYRSAMFTKIGGNLVAALSPAAPTVVSDVKVETTLVTPDSVTLSAKHSFTDDIRVLGTFEWTNWSRLKQPKIRSEATGAEITSLPFNYNDGYFLSLGGEYDFNEKLTVRAGAAYEWSPIDTKIRSARLPDNDRIWVSGGASYMFNEHMSFDLGYTHIFGTDTDLDIVPGHQDYSAAKGSLTGTVDSSVDIVSASFRVRF</sequence>
<keyword evidence="3" id="KW-1134">Transmembrane beta strand</keyword>
<evidence type="ECO:0000256" key="3">
    <source>
        <dbReference type="ARBA" id="ARBA00022452"/>
    </source>
</evidence>
<evidence type="ECO:0000256" key="6">
    <source>
        <dbReference type="ARBA" id="ARBA00023136"/>
    </source>
</evidence>
<dbReference type="Proteomes" id="UP000320593">
    <property type="component" value="Unassembled WGS sequence"/>
</dbReference>
<organism evidence="9 10">
    <name type="scientific">Roseibium hamelinense</name>
    <dbReference type="NCBI Taxonomy" id="150831"/>
    <lineage>
        <taxon>Bacteria</taxon>
        <taxon>Pseudomonadati</taxon>
        <taxon>Pseudomonadota</taxon>
        <taxon>Alphaproteobacteria</taxon>
        <taxon>Hyphomicrobiales</taxon>
        <taxon>Stappiaceae</taxon>
        <taxon>Roseibium</taxon>
    </lineage>
</organism>
<evidence type="ECO:0000256" key="1">
    <source>
        <dbReference type="ARBA" id="ARBA00004571"/>
    </source>
</evidence>
<reference evidence="9 10" key="1">
    <citation type="submission" date="2019-07" db="EMBL/GenBank/DDBJ databases">
        <title>Genomic Encyclopedia of Archaeal and Bacterial Type Strains, Phase II (KMG-II): from individual species to whole genera.</title>
        <authorList>
            <person name="Goeker M."/>
        </authorList>
    </citation>
    <scope>NUCLEOTIDE SEQUENCE [LARGE SCALE GENOMIC DNA]</scope>
    <source>
        <strain evidence="9 10">ATCC BAA-252</strain>
    </source>
</reference>
<comment type="caution">
    <text evidence="9">The sequence shown here is derived from an EMBL/GenBank/DDBJ whole genome shotgun (WGS) entry which is preliminary data.</text>
</comment>
<dbReference type="GO" id="GO:0015483">
    <property type="term" value="F:long-chain fatty acid transporting porin activity"/>
    <property type="evidence" value="ECO:0007669"/>
    <property type="project" value="TreeGrafter"/>
</dbReference>
<dbReference type="Gene3D" id="2.40.160.60">
    <property type="entry name" value="Outer membrane protein transport protein (OMPP1/FadL/TodX)"/>
    <property type="match status" value="1"/>
</dbReference>
<evidence type="ECO:0000313" key="10">
    <source>
        <dbReference type="Proteomes" id="UP000320593"/>
    </source>
</evidence>
<dbReference type="PANTHER" id="PTHR35093:SF8">
    <property type="entry name" value="OUTER MEMBRANE PROTEIN NMB0088-RELATED"/>
    <property type="match status" value="1"/>
</dbReference>
<dbReference type="OrthoDB" id="19849at2"/>
<evidence type="ECO:0000313" key="9">
    <source>
        <dbReference type="EMBL" id="TWI90328.1"/>
    </source>
</evidence>
<name>A0A562TAT3_9HYPH</name>
<evidence type="ECO:0000256" key="4">
    <source>
        <dbReference type="ARBA" id="ARBA00022692"/>
    </source>
</evidence>
<dbReference type="GO" id="GO:0009279">
    <property type="term" value="C:cell outer membrane"/>
    <property type="evidence" value="ECO:0007669"/>
    <property type="project" value="UniProtKB-SubCell"/>
</dbReference>
<gene>
    <name evidence="9" type="ORF">JM93_01309</name>
</gene>
<dbReference type="SUPFAM" id="SSF56935">
    <property type="entry name" value="Porins"/>
    <property type="match status" value="1"/>
</dbReference>
<protein>
    <submittedName>
        <fullName evidence="9">Long-chain fatty acid transport protein</fullName>
    </submittedName>
</protein>
<dbReference type="AlphaFoldDB" id="A0A562TAT3"/>
<evidence type="ECO:0000256" key="8">
    <source>
        <dbReference type="SAM" id="SignalP"/>
    </source>
</evidence>
<keyword evidence="6" id="KW-0472">Membrane</keyword>
<dbReference type="PANTHER" id="PTHR35093">
    <property type="entry name" value="OUTER MEMBRANE PROTEIN NMB0088-RELATED"/>
    <property type="match status" value="1"/>
</dbReference>
<feature type="signal peptide" evidence="8">
    <location>
        <begin position="1"/>
        <end position="27"/>
    </location>
</feature>
<evidence type="ECO:0000256" key="7">
    <source>
        <dbReference type="ARBA" id="ARBA00023237"/>
    </source>
</evidence>
<evidence type="ECO:0000256" key="2">
    <source>
        <dbReference type="ARBA" id="ARBA00008163"/>
    </source>
</evidence>
<dbReference type="Pfam" id="PF03349">
    <property type="entry name" value="Toluene_X"/>
    <property type="match status" value="1"/>
</dbReference>